<evidence type="ECO:0000256" key="10">
    <source>
        <dbReference type="ARBA" id="ARBA00055764"/>
    </source>
</evidence>
<dbReference type="AlphaFoldDB" id="A0A6A6GTZ3"/>
<proteinExistence type="inferred from homology"/>
<reference evidence="15" key="1">
    <citation type="journal article" date="2020" name="Stud. Mycol.">
        <title>101 Dothideomycetes genomes: a test case for predicting lifestyles and emergence of pathogens.</title>
        <authorList>
            <person name="Haridas S."/>
            <person name="Albert R."/>
            <person name="Binder M."/>
            <person name="Bloem J."/>
            <person name="Labutti K."/>
            <person name="Salamov A."/>
            <person name="Andreopoulos B."/>
            <person name="Baker S."/>
            <person name="Barry K."/>
            <person name="Bills G."/>
            <person name="Bluhm B."/>
            <person name="Cannon C."/>
            <person name="Castanera R."/>
            <person name="Culley D."/>
            <person name="Daum C."/>
            <person name="Ezra D."/>
            <person name="Gonzalez J."/>
            <person name="Henrissat B."/>
            <person name="Kuo A."/>
            <person name="Liang C."/>
            <person name="Lipzen A."/>
            <person name="Lutzoni F."/>
            <person name="Magnuson J."/>
            <person name="Mondo S."/>
            <person name="Nolan M."/>
            <person name="Ohm R."/>
            <person name="Pangilinan J."/>
            <person name="Park H.-J."/>
            <person name="Ramirez L."/>
            <person name="Alfaro M."/>
            <person name="Sun H."/>
            <person name="Tritt A."/>
            <person name="Yoshinaga Y."/>
            <person name="Zwiers L.-H."/>
            <person name="Turgeon B."/>
            <person name="Goodwin S."/>
            <person name="Spatafora J."/>
            <person name="Crous P."/>
            <person name="Grigoriev I."/>
        </authorList>
    </citation>
    <scope>NUCLEOTIDE SEQUENCE</scope>
    <source>
        <strain evidence="15">Tuck. ex Michener</strain>
    </source>
</reference>
<keyword evidence="5" id="KW-0479">Metal-binding</keyword>
<dbReference type="InterPro" id="IPR029066">
    <property type="entry name" value="PLP-binding_barrel"/>
</dbReference>
<keyword evidence="6" id="KW-0862">Zinc</keyword>
<dbReference type="EMBL" id="ML991874">
    <property type="protein sequence ID" value="KAF2229121.1"/>
    <property type="molecule type" value="Genomic_DNA"/>
</dbReference>
<comment type="function">
    <text evidence="10">Catalyzes the conversion of D-serine to pyruvate and ammonia. May play a role in D-serine detoxification.</text>
</comment>
<dbReference type="GO" id="GO:0009636">
    <property type="term" value="P:response to toxic substance"/>
    <property type="evidence" value="ECO:0007669"/>
    <property type="project" value="UniProtKB-KW"/>
</dbReference>
<feature type="non-terminal residue" evidence="15">
    <location>
        <position position="463"/>
    </location>
</feature>
<dbReference type="InterPro" id="IPR042208">
    <property type="entry name" value="D-ser_dehydrat-like_sf"/>
</dbReference>
<dbReference type="GO" id="GO:0036088">
    <property type="term" value="P:D-serine catabolic process"/>
    <property type="evidence" value="ECO:0007669"/>
    <property type="project" value="TreeGrafter"/>
</dbReference>
<name>A0A6A6GTZ3_VIRVR</name>
<comment type="catalytic activity">
    <reaction evidence="9">
        <text>D-serine = pyruvate + NH4(+)</text>
        <dbReference type="Rhea" id="RHEA:13977"/>
        <dbReference type="ChEBI" id="CHEBI:15361"/>
        <dbReference type="ChEBI" id="CHEBI:28938"/>
        <dbReference type="ChEBI" id="CHEBI:35247"/>
        <dbReference type="EC" id="4.3.1.18"/>
    </reaction>
    <physiologicalReaction direction="left-to-right" evidence="9">
        <dbReference type="Rhea" id="RHEA:13978"/>
    </physiologicalReaction>
</comment>
<accession>A0A6A6GTZ3</accession>
<evidence type="ECO:0000256" key="11">
    <source>
        <dbReference type="ARBA" id="ARBA00066349"/>
    </source>
</evidence>
<evidence type="ECO:0000256" key="13">
    <source>
        <dbReference type="ARBA" id="ARBA00075219"/>
    </source>
</evidence>
<dbReference type="InterPro" id="IPR026956">
    <property type="entry name" value="D-ser_dehydrat-like_dom"/>
</dbReference>
<evidence type="ECO:0000256" key="1">
    <source>
        <dbReference type="ARBA" id="ARBA00001933"/>
    </source>
</evidence>
<comment type="cofactor">
    <cofactor evidence="1">
        <name>pyridoxal 5'-phosphate</name>
        <dbReference type="ChEBI" id="CHEBI:597326"/>
    </cofactor>
</comment>
<dbReference type="Pfam" id="PF01168">
    <property type="entry name" value="Ala_racemase_N"/>
    <property type="match status" value="1"/>
</dbReference>
<keyword evidence="8" id="KW-0456">Lyase</keyword>
<dbReference type="InterPro" id="IPR051466">
    <property type="entry name" value="D-amino_acid_metab_enzyme"/>
</dbReference>
<evidence type="ECO:0000256" key="2">
    <source>
        <dbReference type="ARBA" id="ARBA00001947"/>
    </source>
</evidence>
<dbReference type="InterPro" id="IPR001608">
    <property type="entry name" value="Ala_racemase_N"/>
</dbReference>
<dbReference type="Pfam" id="PF14031">
    <property type="entry name" value="D-ser_dehydrat"/>
    <property type="match status" value="1"/>
</dbReference>
<evidence type="ECO:0000256" key="7">
    <source>
        <dbReference type="ARBA" id="ARBA00022898"/>
    </source>
</evidence>
<dbReference type="SUPFAM" id="SSF51419">
    <property type="entry name" value="PLP-binding barrel"/>
    <property type="match status" value="1"/>
</dbReference>
<dbReference type="OrthoDB" id="20198at2759"/>
<dbReference type="GO" id="GO:0008721">
    <property type="term" value="F:D-serine ammonia-lyase activity"/>
    <property type="evidence" value="ECO:0007669"/>
    <property type="project" value="UniProtKB-EC"/>
</dbReference>
<protein>
    <recommendedName>
        <fullName evidence="12">D-serine dehydratase</fullName>
        <ecNumber evidence="11">4.3.1.18</ecNumber>
    </recommendedName>
    <alternativeName>
        <fullName evidence="13">D-serine deaminase</fullName>
    </alternativeName>
</protein>
<evidence type="ECO:0000259" key="14">
    <source>
        <dbReference type="SMART" id="SM01119"/>
    </source>
</evidence>
<evidence type="ECO:0000256" key="12">
    <source>
        <dbReference type="ARBA" id="ARBA00069616"/>
    </source>
</evidence>
<evidence type="ECO:0000256" key="4">
    <source>
        <dbReference type="ARBA" id="ARBA00022575"/>
    </source>
</evidence>
<keyword evidence="16" id="KW-1185">Reference proteome</keyword>
<feature type="domain" description="D-serine dehydratase-like" evidence="14">
    <location>
        <begin position="327"/>
        <end position="444"/>
    </location>
</feature>
<dbReference type="EC" id="4.3.1.18" evidence="11"/>
<dbReference type="Proteomes" id="UP000800092">
    <property type="component" value="Unassembled WGS sequence"/>
</dbReference>
<dbReference type="SMART" id="SM01119">
    <property type="entry name" value="D-ser_dehydrat"/>
    <property type="match status" value="1"/>
</dbReference>
<organism evidence="15 16">
    <name type="scientific">Viridothelium virens</name>
    <name type="common">Speckled blister lichen</name>
    <name type="synonym">Trypethelium virens</name>
    <dbReference type="NCBI Taxonomy" id="1048519"/>
    <lineage>
        <taxon>Eukaryota</taxon>
        <taxon>Fungi</taxon>
        <taxon>Dikarya</taxon>
        <taxon>Ascomycota</taxon>
        <taxon>Pezizomycotina</taxon>
        <taxon>Dothideomycetes</taxon>
        <taxon>Dothideomycetes incertae sedis</taxon>
        <taxon>Trypetheliales</taxon>
        <taxon>Trypetheliaceae</taxon>
        <taxon>Viridothelium</taxon>
    </lineage>
</organism>
<evidence type="ECO:0000256" key="5">
    <source>
        <dbReference type="ARBA" id="ARBA00022723"/>
    </source>
</evidence>
<gene>
    <name evidence="15" type="ORF">EV356DRAFT_475929</name>
</gene>
<dbReference type="GO" id="GO:0046872">
    <property type="term" value="F:metal ion binding"/>
    <property type="evidence" value="ECO:0007669"/>
    <property type="project" value="UniProtKB-KW"/>
</dbReference>
<dbReference type="Gene3D" id="3.20.20.10">
    <property type="entry name" value="Alanine racemase"/>
    <property type="match status" value="1"/>
</dbReference>
<evidence type="ECO:0000256" key="8">
    <source>
        <dbReference type="ARBA" id="ARBA00023239"/>
    </source>
</evidence>
<keyword evidence="7" id="KW-0663">Pyridoxal phosphate</keyword>
<evidence type="ECO:0000313" key="16">
    <source>
        <dbReference type="Proteomes" id="UP000800092"/>
    </source>
</evidence>
<comment type="similarity">
    <text evidence="3">Belongs to the DSD1 family.</text>
</comment>
<evidence type="ECO:0000256" key="9">
    <source>
        <dbReference type="ARBA" id="ARBA00051198"/>
    </source>
</evidence>
<dbReference type="PANTHER" id="PTHR28004">
    <property type="entry name" value="ZGC:162816-RELATED"/>
    <property type="match status" value="1"/>
</dbReference>
<comment type="cofactor">
    <cofactor evidence="2">
        <name>Zn(2+)</name>
        <dbReference type="ChEBI" id="CHEBI:29105"/>
    </cofactor>
</comment>
<sequence length="463" mass="50519">MSNFLPSSWLYPNTTEAAVKQQFIGCHLKDINPPAAVIDAAVVRRNCGTMLEAVKHLDIGFRAHVKTHKTTQITQLQVGDTKQVNLVVSTVAEAEQLLPFLLESKGRGKSVSMLYGMPPPPSSLQRLGALAKQLGPESLSVLLDHPDTIDHLRQVSSSVWSKPIHSFIKVDTGYHRAGAEPQSSRMKAIIEKLESNKDHFLLQGFYSHMGHSYGFSSPAEALDGLVAEITGAAEAAAMAGGKDVASKRLIITVGATPTATAAQNILAGGTDARAQMVKRVIQQMKEDYEIELHAGVYPILDLQQLATRARPSTQEEVSTYLSTASLGLRILVEVSSVYDDREKPQALIAAGTLALGREPCKSYPGWGVVTSWQDNSSSPASGPVYGEEDRTGWIVGKISQEHGILTWEGQEQSMRRLKIGDKLMLWPNHACVAGSGFGWYLIVDSESEDPDVVQDVWVRWRGW</sequence>
<dbReference type="Gene3D" id="2.40.37.20">
    <property type="entry name" value="D-serine dehydratase-like domain"/>
    <property type="match status" value="1"/>
</dbReference>
<evidence type="ECO:0000313" key="15">
    <source>
        <dbReference type="EMBL" id="KAF2229121.1"/>
    </source>
</evidence>
<dbReference type="FunFam" id="3.20.20.10:FF:000016">
    <property type="entry name" value="D-serine dehydratase"/>
    <property type="match status" value="1"/>
</dbReference>
<dbReference type="PANTHER" id="PTHR28004:SF2">
    <property type="entry name" value="D-SERINE DEHYDRATASE"/>
    <property type="match status" value="1"/>
</dbReference>
<keyword evidence="4" id="KW-0216">Detoxification</keyword>
<evidence type="ECO:0000256" key="3">
    <source>
        <dbReference type="ARBA" id="ARBA00005323"/>
    </source>
</evidence>
<evidence type="ECO:0000256" key="6">
    <source>
        <dbReference type="ARBA" id="ARBA00022833"/>
    </source>
</evidence>